<proteinExistence type="inferred from homology"/>
<dbReference type="Proteomes" id="UP001596104">
    <property type="component" value="Unassembled WGS sequence"/>
</dbReference>
<name>A0ABW0HF40_9HYPH</name>
<dbReference type="InterPro" id="IPR036365">
    <property type="entry name" value="PGBD-like_sf"/>
</dbReference>
<dbReference type="PANTHER" id="PTHR41533:SF1">
    <property type="entry name" value="L,D-TRANSPEPTIDASE YCBB-RELATED"/>
    <property type="match status" value="1"/>
</dbReference>
<dbReference type="CDD" id="cd16913">
    <property type="entry name" value="YkuD_like"/>
    <property type="match status" value="1"/>
</dbReference>
<keyword evidence="9" id="KW-0732">Signal</keyword>
<keyword evidence="12" id="KW-1185">Reference proteome</keyword>
<dbReference type="InterPro" id="IPR052905">
    <property type="entry name" value="LD-transpeptidase_YkuD-like"/>
</dbReference>
<feature type="chain" id="PRO_5046831954" evidence="9">
    <location>
        <begin position="18"/>
        <end position="436"/>
    </location>
</feature>
<evidence type="ECO:0000313" key="12">
    <source>
        <dbReference type="Proteomes" id="UP001596104"/>
    </source>
</evidence>
<evidence type="ECO:0000256" key="4">
    <source>
        <dbReference type="ARBA" id="ARBA00022960"/>
    </source>
</evidence>
<keyword evidence="5 7" id="KW-0573">Peptidoglycan synthesis</keyword>
<evidence type="ECO:0000259" key="10">
    <source>
        <dbReference type="PROSITE" id="PS52029"/>
    </source>
</evidence>
<comment type="caution">
    <text evidence="11">The sequence shown here is derived from an EMBL/GenBank/DDBJ whole genome shotgun (WGS) entry which is preliminary data.</text>
</comment>
<evidence type="ECO:0000256" key="2">
    <source>
        <dbReference type="ARBA" id="ARBA00005992"/>
    </source>
</evidence>
<sequence length="436" mass="47161">MYRVRLRHMLAAAVSFAAMLSASRAEEPGYGPKTYDRTLEALITHEDIAGRGGWPKIPNSASALKPDSQGPDVALLKQRLMLSGDLPPDALPGDVYDAAVVAAVKRFQRRHGLSDLGTVGRLTLKALNVPVEVRLNQLTATLERLKGNGFSFTGRYVVVNIPGASAEAVEGGVVQRRHLAIVGRPDRPSPVLQANITSVNLNPYWTVPMSIVKADIIPHMRKDPGFIAKSNMKLLGAENREIDPVSVNWASLSNPYFYVRQEPGPTNSLGQLKIDMPNSEAVYMHDTPKKSLFRNDVRFNSSGCARIEGVRDLAAWLLEGTEWTEAAIEAEIAKGERKNITLKKAVPVAWVYMTGWQDAEGLVQFRDDIYGLDTPQGIVTSTIQPRRPKPKPAVAPAAAPATAKLPQPVVRPAAPKAAAAPVAAPRPAPPTAVAIQ</sequence>
<dbReference type="SUPFAM" id="SSF47090">
    <property type="entry name" value="PGBD-like"/>
    <property type="match status" value="1"/>
</dbReference>
<dbReference type="Gene3D" id="1.10.101.10">
    <property type="entry name" value="PGBD-like superfamily/PGBD"/>
    <property type="match status" value="1"/>
</dbReference>
<keyword evidence="3" id="KW-0808">Transferase</keyword>
<feature type="compositionally biased region" description="Low complexity" evidence="8">
    <location>
        <begin position="392"/>
        <end position="423"/>
    </location>
</feature>
<keyword evidence="6 7" id="KW-0961">Cell wall biogenesis/degradation</keyword>
<comment type="similarity">
    <text evidence="2">Belongs to the YkuD family.</text>
</comment>
<dbReference type="Gene3D" id="2.40.440.10">
    <property type="entry name" value="L,D-transpeptidase catalytic domain-like"/>
    <property type="match status" value="1"/>
</dbReference>
<dbReference type="EMBL" id="JBHSLV010000055">
    <property type="protein sequence ID" value="MFC5395872.1"/>
    <property type="molecule type" value="Genomic_DNA"/>
</dbReference>
<dbReference type="InterPro" id="IPR036366">
    <property type="entry name" value="PGBDSf"/>
</dbReference>
<dbReference type="PANTHER" id="PTHR41533">
    <property type="entry name" value="L,D-TRANSPEPTIDASE HI_1667-RELATED"/>
    <property type="match status" value="1"/>
</dbReference>
<feature type="domain" description="L,D-TPase catalytic" evidence="10">
    <location>
        <begin position="155"/>
        <end position="329"/>
    </location>
</feature>
<evidence type="ECO:0000256" key="5">
    <source>
        <dbReference type="ARBA" id="ARBA00022984"/>
    </source>
</evidence>
<feature type="region of interest" description="Disordered" evidence="8">
    <location>
        <begin position="382"/>
        <end position="436"/>
    </location>
</feature>
<feature type="active site" description="Proton donor/acceptor" evidence="7">
    <location>
        <position position="285"/>
    </location>
</feature>
<evidence type="ECO:0000313" key="11">
    <source>
        <dbReference type="EMBL" id="MFC5395872.1"/>
    </source>
</evidence>
<evidence type="ECO:0000256" key="8">
    <source>
        <dbReference type="SAM" id="MobiDB-lite"/>
    </source>
</evidence>
<gene>
    <name evidence="11" type="ORF">ACFPPC_24870</name>
</gene>
<feature type="signal peptide" evidence="9">
    <location>
        <begin position="1"/>
        <end position="17"/>
    </location>
</feature>
<evidence type="ECO:0000256" key="7">
    <source>
        <dbReference type="PROSITE-ProRule" id="PRU01373"/>
    </source>
</evidence>
<evidence type="ECO:0000256" key="6">
    <source>
        <dbReference type="ARBA" id="ARBA00023316"/>
    </source>
</evidence>
<organism evidence="11 12">
    <name type="scientific">Bosea vestrisii</name>
    <dbReference type="NCBI Taxonomy" id="151416"/>
    <lineage>
        <taxon>Bacteria</taxon>
        <taxon>Pseudomonadati</taxon>
        <taxon>Pseudomonadota</taxon>
        <taxon>Alphaproteobacteria</taxon>
        <taxon>Hyphomicrobiales</taxon>
        <taxon>Boseaceae</taxon>
        <taxon>Bosea</taxon>
    </lineage>
</organism>
<keyword evidence="4 7" id="KW-0133">Cell shape</keyword>
<comment type="pathway">
    <text evidence="1 7">Cell wall biogenesis; peptidoglycan biosynthesis.</text>
</comment>
<accession>A0ABW0HF40</accession>
<dbReference type="Pfam" id="PF01471">
    <property type="entry name" value="PG_binding_1"/>
    <property type="match status" value="1"/>
</dbReference>
<dbReference type="InterPro" id="IPR002477">
    <property type="entry name" value="Peptidoglycan-bd-like"/>
</dbReference>
<dbReference type="RefSeq" id="WP_377012019.1">
    <property type="nucleotide sequence ID" value="NZ_JBHSLV010000055.1"/>
</dbReference>
<protein>
    <submittedName>
        <fullName evidence="11">Murein L,D-transpeptidase</fullName>
    </submittedName>
</protein>
<dbReference type="Pfam" id="PF03734">
    <property type="entry name" value="YkuD"/>
    <property type="match status" value="1"/>
</dbReference>
<dbReference type="InterPro" id="IPR005490">
    <property type="entry name" value="LD_TPept_cat_dom"/>
</dbReference>
<reference evidence="12" key="1">
    <citation type="journal article" date="2019" name="Int. J. Syst. Evol. Microbiol.">
        <title>The Global Catalogue of Microorganisms (GCM) 10K type strain sequencing project: providing services to taxonomists for standard genome sequencing and annotation.</title>
        <authorList>
            <consortium name="The Broad Institute Genomics Platform"/>
            <consortium name="The Broad Institute Genome Sequencing Center for Infectious Disease"/>
            <person name="Wu L."/>
            <person name="Ma J."/>
        </authorList>
    </citation>
    <scope>NUCLEOTIDE SEQUENCE [LARGE SCALE GENOMIC DNA]</scope>
    <source>
        <strain evidence="12">CGMCC 1.16326</strain>
    </source>
</reference>
<evidence type="ECO:0000256" key="3">
    <source>
        <dbReference type="ARBA" id="ARBA00022679"/>
    </source>
</evidence>
<evidence type="ECO:0000256" key="1">
    <source>
        <dbReference type="ARBA" id="ARBA00004752"/>
    </source>
</evidence>
<dbReference type="InterPro" id="IPR038063">
    <property type="entry name" value="Transpep_catalytic_dom"/>
</dbReference>
<feature type="active site" description="Nucleophile" evidence="7">
    <location>
        <position position="304"/>
    </location>
</feature>
<dbReference type="SUPFAM" id="SSF141523">
    <property type="entry name" value="L,D-transpeptidase catalytic domain-like"/>
    <property type="match status" value="1"/>
</dbReference>
<evidence type="ECO:0000256" key="9">
    <source>
        <dbReference type="SAM" id="SignalP"/>
    </source>
</evidence>
<dbReference type="PROSITE" id="PS52029">
    <property type="entry name" value="LD_TPASE"/>
    <property type="match status" value="1"/>
</dbReference>